<dbReference type="RefSeq" id="WP_378977663.1">
    <property type="nucleotide sequence ID" value="NZ_JBHRVD010000001.1"/>
</dbReference>
<evidence type="ECO:0000256" key="1">
    <source>
        <dbReference type="SAM" id="MobiDB-lite"/>
    </source>
</evidence>
<evidence type="ECO:0000313" key="2">
    <source>
        <dbReference type="EMBL" id="MFC3321361.1"/>
    </source>
</evidence>
<accession>A0ABV7MHM3</accession>
<dbReference type="InterPro" id="IPR009843">
    <property type="entry name" value="DUF1403"/>
</dbReference>
<sequence>MRLLGRNEDEKALRDAVLLSAAGDVPGLTGKVFSAYKGSRAENPAFPRKTSPNSPPAGPRLGRPAGGCRGQCRRRIAVGPVDTLRRGGPCGGDPGRPPRRSLGRSLSV</sequence>
<proteinExistence type="predicted"/>
<evidence type="ECO:0000313" key="3">
    <source>
        <dbReference type="Proteomes" id="UP001595648"/>
    </source>
</evidence>
<feature type="region of interest" description="Disordered" evidence="1">
    <location>
        <begin position="39"/>
        <end position="108"/>
    </location>
</feature>
<dbReference type="Proteomes" id="UP001595648">
    <property type="component" value="Unassembled WGS sequence"/>
</dbReference>
<dbReference type="EMBL" id="JBHRVD010000001">
    <property type="protein sequence ID" value="MFC3321361.1"/>
    <property type="molecule type" value="Genomic_DNA"/>
</dbReference>
<gene>
    <name evidence="2" type="ORF">ACFOJ9_06150</name>
</gene>
<comment type="caution">
    <text evidence="2">The sequence shown here is derived from an EMBL/GenBank/DDBJ whole genome shotgun (WGS) entry which is preliminary data.</text>
</comment>
<name>A0ABV7MHM3_9HYPH</name>
<protein>
    <submittedName>
        <fullName evidence="2">DUF1403 family protein</fullName>
    </submittedName>
</protein>
<organism evidence="2 3">
    <name type="scientific">Mesorhizobium cantuariense</name>
    <dbReference type="NCBI Taxonomy" id="1300275"/>
    <lineage>
        <taxon>Bacteria</taxon>
        <taxon>Pseudomonadati</taxon>
        <taxon>Pseudomonadota</taxon>
        <taxon>Alphaproteobacteria</taxon>
        <taxon>Hyphomicrobiales</taxon>
        <taxon>Phyllobacteriaceae</taxon>
        <taxon>Mesorhizobium</taxon>
    </lineage>
</organism>
<keyword evidence="3" id="KW-1185">Reference proteome</keyword>
<reference evidence="3" key="1">
    <citation type="journal article" date="2019" name="Int. J. Syst. Evol. Microbiol.">
        <title>The Global Catalogue of Microorganisms (GCM) 10K type strain sequencing project: providing services to taxonomists for standard genome sequencing and annotation.</title>
        <authorList>
            <consortium name="The Broad Institute Genomics Platform"/>
            <consortium name="The Broad Institute Genome Sequencing Center for Infectious Disease"/>
            <person name="Wu L."/>
            <person name="Ma J."/>
        </authorList>
    </citation>
    <scope>NUCLEOTIDE SEQUENCE [LARGE SCALE GENOMIC DNA]</scope>
    <source>
        <strain evidence="3">ICMP 19515</strain>
    </source>
</reference>
<dbReference type="Pfam" id="PF07183">
    <property type="entry name" value="DUF1403"/>
    <property type="match status" value="1"/>
</dbReference>